<feature type="domain" description="HTH cro/C1-type" evidence="2">
    <location>
        <begin position="13"/>
        <end position="68"/>
    </location>
</feature>
<gene>
    <name evidence="3" type="ORF">ACFP3T_13495</name>
</gene>
<evidence type="ECO:0000313" key="4">
    <source>
        <dbReference type="Proteomes" id="UP001596253"/>
    </source>
</evidence>
<dbReference type="RefSeq" id="WP_223877305.1">
    <property type="nucleotide sequence ID" value="NZ_BJDK01000011.1"/>
</dbReference>
<accession>A0ABW1R710</accession>
<dbReference type="SUPFAM" id="SSF47413">
    <property type="entry name" value="lambda repressor-like DNA-binding domains"/>
    <property type="match status" value="1"/>
</dbReference>
<dbReference type="Proteomes" id="UP001596253">
    <property type="component" value="Unassembled WGS sequence"/>
</dbReference>
<reference evidence="4" key="1">
    <citation type="journal article" date="2019" name="Int. J. Syst. Evol. Microbiol.">
        <title>The Global Catalogue of Microorganisms (GCM) 10K type strain sequencing project: providing services to taxonomists for standard genome sequencing and annotation.</title>
        <authorList>
            <consortium name="The Broad Institute Genomics Platform"/>
            <consortium name="The Broad Institute Genome Sequencing Center for Infectious Disease"/>
            <person name="Wu L."/>
            <person name="Ma J."/>
        </authorList>
    </citation>
    <scope>NUCLEOTIDE SEQUENCE [LARGE SCALE GENOMIC DNA]</scope>
    <source>
        <strain evidence="4">CCM 8932</strain>
    </source>
</reference>
<dbReference type="PANTHER" id="PTHR46797:SF1">
    <property type="entry name" value="METHYLPHOSPHONATE SYNTHASE"/>
    <property type="match status" value="1"/>
</dbReference>
<dbReference type="InterPro" id="IPR001387">
    <property type="entry name" value="Cro/C1-type_HTH"/>
</dbReference>
<dbReference type="Gene3D" id="1.10.260.40">
    <property type="entry name" value="lambda repressor-like DNA-binding domains"/>
    <property type="match status" value="1"/>
</dbReference>
<dbReference type="PROSITE" id="PS50943">
    <property type="entry name" value="HTH_CROC1"/>
    <property type="match status" value="1"/>
</dbReference>
<dbReference type="PANTHER" id="PTHR46797">
    <property type="entry name" value="HTH-TYPE TRANSCRIPTIONAL REGULATOR"/>
    <property type="match status" value="1"/>
</dbReference>
<proteinExistence type="predicted"/>
<dbReference type="EMBL" id="JBHSSD010000057">
    <property type="protein sequence ID" value="MFC6165678.1"/>
    <property type="molecule type" value="Genomic_DNA"/>
</dbReference>
<dbReference type="SMART" id="SM00530">
    <property type="entry name" value="HTH_XRE"/>
    <property type="match status" value="1"/>
</dbReference>
<name>A0ABW1R710_9LACO</name>
<sequence length="109" mass="12184">MDTSMGSKVAERILQLRLAKKMTQEQLAERADIDASVISRIERGSRSNIRLDTLEKIVTALGVDYASIFSFPDSNHVKTRIDSKLDLITDQETLAAIEKLVDLLAVPRK</sequence>
<evidence type="ECO:0000313" key="3">
    <source>
        <dbReference type="EMBL" id="MFC6165678.1"/>
    </source>
</evidence>
<dbReference type="InterPro" id="IPR050807">
    <property type="entry name" value="TransReg_Diox_bact_type"/>
</dbReference>
<keyword evidence="1" id="KW-0238">DNA-binding</keyword>
<evidence type="ECO:0000256" key="1">
    <source>
        <dbReference type="ARBA" id="ARBA00023125"/>
    </source>
</evidence>
<keyword evidence="4" id="KW-1185">Reference proteome</keyword>
<dbReference type="Pfam" id="PF01381">
    <property type="entry name" value="HTH_3"/>
    <property type="match status" value="1"/>
</dbReference>
<evidence type="ECO:0000259" key="2">
    <source>
        <dbReference type="PROSITE" id="PS50943"/>
    </source>
</evidence>
<organism evidence="3 4">
    <name type="scientific">Lactiplantibacillus dongliensis</name>
    <dbReference type="NCBI Taxonomy" id="2559919"/>
    <lineage>
        <taxon>Bacteria</taxon>
        <taxon>Bacillati</taxon>
        <taxon>Bacillota</taxon>
        <taxon>Bacilli</taxon>
        <taxon>Lactobacillales</taxon>
        <taxon>Lactobacillaceae</taxon>
        <taxon>Lactiplantibacillus</taxon>
    </lineage>
</organism>
<protein>
    <submittedName>
        <fullName evidence="3">Helix-turn-helix domain-containing protein</fullName>
    </submittedName>
</protein>
<dbReference type="CDD" id="cd00093">
    <property type="entry name" value="HTH_XRE"/>
    <property type="match status" value="1"/>
</dbReference>
<dbReference type="InterPro" id="IPR010982">
    <property type="entry name" value="Lambda_DNA-bd_dom_sf"/>
</dbReference>
<comment type="caution">
    <text evidence="3">The sequence shown here is derived from an EMBL/GenBank/DDBJ whole genome shotgun (WGS) entry which is preliminary data.</text>
</comment>